<evidence type="ECO:0000256" key="1">
    <source>
        <dbReference type="SAM" id="Coils"/>
    </source>
</evidence>
<dbReference type="AlphaFoldDB" id="A0ABD3MKS1"/>
<evidence type="ECO:0000313" key="2">
    <source>
        <dbReference type="EMBL" id="KAL3762561.1"/>
    </source>
</evidence>
<comment type="caution">
    <text evidence="2">The sequence shown here is derived from an EMBL/GenBank/DDBJ whole genome shotgun (WGS) entry which is preliminary data.</text>
</comment>
<feature type="coiled-coil region" evidence="1">
    <location>
        <begin position="53"/>
        <end position="154"/>
    </location>
</feature>
<evidence type="ECO:0000313" key="3">
    <source>
        <dbReference type="Proteomes" id="UP001530315"/>
    </source>
</evidence>
<accession>A0ABD3MKS1</accession>
<organism evidence="2 3">
    <name type="scientific">Stephanodiscus triporus</name>
    <dbReference type="NCBI Taxonomy" id="2934178"/>
    <lineage>
        <taxon>Eukaryota</taxon>
        <taxon>Sar</taxon>
        <taxon>Stramenopiles</taxon>
        <taxon>Ochrophyta</taxon>
        <taxon>Bacillariophyta</taxon>
        <taxon>Coscinodiscophyceae</taxon>
        <taxon>Thalassiosirophycidae</taxon>
        <taxon>Stephanodiscales</taxon>
        <taxon>Stephanodiscaceae</taxon>
        <taxon>Stephanodiscus</taxon>
    </lineage>
</organism>
<reference evidence="2 3" key="1">
    <citation type="submission" date="2024-10" db="EMBL/GenBank/DDBJ databases">
        <title>Updated reference genomes for cyclostephanoid diatoms.</title>
        <authorList>
            <person name="Roberts W.R."/>
            <person name="Alverson A.J."/>
        </authorList>
    </citation>
    <scope>NUCLEOTIDE SEQUENCE [LARGE SCALE GENOMIC DNA]</scope>
    <source>
        <strain evidence="2 3">AJA276-08</strain>
    </source>
</reference>
<dbReference type="EMBL" id="JALLAZ020001825">
    <property type="protein sequence ID" value="KAL3762561.1"/>
    <property type="molecule type" value="Genomic_DNA"/>
</dbReference>
<gene>
    <name evidence="2" type="ORF">ACHAW5_007806</name>
</gene>
<name>A0ABD3MKS1_9STRA</name>
<sequence length="190" mass="20645">MRNGSSSGDGAATALSPEGILEMATKHAHAASIKNKLDLSIKKNEIYQLKAIIAQLKATMLRKDQEATALKETVAKIKEDYESVALDHATAAIALTRLTEEAAELNNIIASSSVEISQYKATVTNVIATYEDTIAILRLENKKKTEEAAALNNIITSSSVQISQFKLEVSTLAEERDLLTMSVLSRLVRQ</sequence>
<keyword evidence="3" id="KW-1185">Reference proteome</keyword>
<keyword evidence="1" id="KW-0175">Coiled coil</keyword>
<protein>
    <submittedName>
        <fullName evidence="2">Uncharacterized protein</fullName>
    </submittedName>
</protein>
<proteinExistence type="predicted"/>
<dbReference type="Proteomes" id="UP001530315">
    <property type="component" value="Unassembled WGS sequence"/>
</dbReference>